<keyword evidence="2" id="KW-0472">Membrane</keyword>
<dbReference type="GO" id="GO:0022857">
    <property type="term" value="F:transmembrane transporter activity"/>
    <property type="evidence" value="ECO:0007669"/>
    <property type="project" value="InterPro"/>
</dbReference>
<dbReference type="InterPro" id="IPR011701">
    <property type="entry name" value="MFS"/>
</dbReference>
<accession>A0A6J1PQJ1</accession>
<sequence>MTTHRRNKMRHSSSWPDRAPQKVKVRVDPLSRAFTIIPTSRETIYRLEQTAPRSNCLEEVILLDRCAPGGVASVMIKRRLIDGRPSINKKPANFSENSSDVNNETKSVKNTGRYFIPRSLSLIETTTTHQNSVIVLEENIVRDRSRCKSDSLVKINDAKTRDMKRDSILRTTSDTDFSKLLSKNLHVEEELKDTGAQLKKKSFTETNAFDVIVNIANERQHTVSIAQTNNSQTGETDEVREKYQTTVSPTSSARHASSPPHIKVVDYDDYVTSVSFSKNDLHACPKCTSEGVLRSQIDPFRFPSQSKKNDDPTMMNARGVRRDNLTGREKTEARSEKNQSKDIWIGNRLIGEARNVDGKKLEQQGRNNDLSPMRPATDFKKEATLRRHYYPEGGWGYVIVTCSVLVHFIGVGLQLAAPGCWHITAELKFRHPPLHSAGWLGAMSTGVALLVSPVTIAFCRRKSTRVTAVLGGLVTALGCLFTSFASQFHQLFFSYGTVVGIGVGMTRDCSTLMVAQYFKRKRELVEIFIVSGSGLGIAIMSAFIKGAITKIGWRLGLQAVTGVVFITFILGTFYRSASLYHPQRRAILHLKNQKRKIKDKNKAAEKPAFFDFSTLKSKTVQILLVSTGISAFGINTPIFYLAHQVEEEGLGDTVVLLQAYLGLAWTLGCVAFGLLVVHRSVECRIARQYLTQAAVFVCGLCILALTAVQGNYHGYVMFAWIYGIFCGGYHYSLKMYTYERVRARNFARTWGFVQCSQAIPIAIGVPISGYINVGCGGKAGYYFSSTCVLVGSFTLFFIDLHRRNLSRHKHTRANGTKHTCSSDNCPQRRRLSFNQEHKNEGPHVAAAGAAGATAAALVLGTDIVPAQGNARASVCQ</sequence>
<protein>
    <submittedName>
        <fullName evidence="4">Monocarboxylate transporter 3-like</fullName>
    </submittedName>
</protein>
<dbReference type="InterPro" id="IPR036259">
    <property type="entry name" value="MFS_trans_sf"/>
</dbReference>
<dbReference type="OrthoDB" id="6499973at2759"/>
<feature type="transmembrane region" description="Helical" evidence="2">
    <location>
        <begin position="466"/>
        <end position="486"/>
    </location>
</feature>
<dbReference type="SUPFAM" id="SSF103473">
    <property type="entry name" value="MFS general substrate transporter"/>
    <property type="match status" value="1"/>
</dbReference>
<dbReference type="Proteomes" id="UP000504618">
    <property type="component" value="Unplaced"/>
</dbReference>
<keyword evidence="3" id="KW-1185">Reference proteome</keyword>
<feature type="transmembrane region" description="Helical" evidence="2">
    <location>
        <begin position="654"/>
        <end position="677"/>
    </location>
</feature>
<feature type="transmembrane region" description="Helical" evidence="2">
    <location>
        <begin position="689"/>
        <end position="708"/>
    </location>
</feature>
<feature type="region of interest" description="Disordered" evidence="1">
    <location>
        <begin position="1"/>
        <end position="21"/>
    </location>
</feature>
<feature type="transmembrane region" description="Helical" evidence="2">
    <location>
        <begin position="395"/>
        <end position="417"/>
    </location>
</feature>
<dbReference type="Gene3D" id="1.20.1250.20">
    <property type="entry name" value="MFS general substrate transporter like domains"/>
    <property type="match status" value="1"/>
</dbReference>
<feature type="transmembrane region" description="Helical" evidence="2">
    <location>
        <begin position="492"/>
        <end position="515"/>
    </location>
</feature>
<evidence type="ECO:0000313" key="3">
    <source>
        <dbReference type="Proteomes" id="UP000504618"/>
    </source>
</evidence>
<name>A0A6J1PQJ1_9HYME</name>
<gene>
    <name evidence="4" type="primary">LOC112454266</name>
</gene>
<dbReference type="PANTHER" id="PTHR11360:SF251">
    <property type="entry name" value="MAJOR FACILITATOR SUPERFAMILY (MFS) PROFILE DOMAIN-CONTAINING PROTEIN"/>
    <property type="match status" value="1"/>
</dbReference>
<keyword evidence="2" id="KW-1133">Transmembrane helix</keyword>
<organism evidence="3 4">
    <name type="scientific">Temnothorax curvispinosus</name>
    <dbReference type="NCBI Taxonomy" id="300111"/>
    <lineage>
        <taxon>Eukaryota</taxon>
        <taxon>Metazoa</taxon>
        <taxon>Ecdysozoa</taxon>
        <taxon>Arthropoda</taxon>
        <taxon>Hexapoda</taxon>
        <taxon>Insecta</taxon>
        <taxon>Pterygota</taxon>
        <taxon>Neoptera</taxon>
        <taxon>Endopterygota</taxon>
        <taxon>Hymenoptera</taxon>
        <taxon>Apocrita</taxon>
        <taxon>Aculeata</taxon>
        <taxon>Formicoidea</taxon>
        <taxon>Formicidae</taxon>
        <taxon>Myrmicinae</taxon>
        <taxon>Temnothorax</taxon>
    </lineage>
</organism>
<evidence type="ECO:0000256" key="2">
    <source>
        <dbReference type="SAM" id="Phobius"/>
    </source>
</evidence>
<proteinExistence type="predicted"/>
<feature type="transmembrane region" description="Helical" evidence="2">
    <location>
        <begin position="555"/>
        <end position="574"/>
    </location>
</feature>
<dbReference type="AlphaFoldDB" id="A0A6J1PQJ1"/>
<evidence type="ECO:0000313" key="4">
    <source>
        <dbReference type="RefSeq" id="XP_024871325.1"/>
    </source>
</evidence>
<dbReference type="PANTHER" id="PTHR11360">
    <property type="entry name" value="MONOCARBOXYLATE TRANSPORTER"/>
    <property type="match status" value="1"/>
</dbReference>
<feature type="transmembrane region" description="Helical" evidence="2">
    <location>
        <begin position="752"/>
        <end position="773"/>
    </location>
</feature>
<feature type="compositionally biased region" description="Basic and acidic residues" evidence="1">
    <location>
        <begin position="320"/>
        <end position="339"/>
    </location>
</feature>
<feature type="compositionally biased region" description="Basic residues" evidence="1">
    <location>
        <begin position="1"/>
        <end position="11"/>
    </location>
</feature>
<feature type="transmembrane region" description="Helical" evidence="2">
    <location>
        <begin position="779"/>
        <end position="800"/>
    </location>
</feature>
<dbReference type="GeneID" id="112454266"/>
<feature type="transmembrane region" description="Helical" evidence="2">
    <location>
        <begin position="437"/>
        <end position="459"/>
    </location>
</feature>
<feature type="transmembrane region" description="Helical" evidence="2">
    <location>
        <begin position="622"/>
        <end position="642"/>
    </location>
</feature>
<evidence type="ECO:0000256" key="1">
    <source>
        <dbReference type="SAM" id="MobiDB-lite"/>
    </source>
</evidence>
<keyword evidence="2" id="KW-0812">Transmembrane</keyword>
<dbReference type="Pfam" id="PF07690">
    <property type="entry name" value="MFS_1"/>
    <property type="match status" value="1"/>
</dbReference>
<dbReference type="RefSeq" id="XP_024871325.1">
    <property type="nucleotide sequence ID" value="XM_025015557.1"/>
</dbReference>
<feature type="transmembrane region" description="Helical" evidence="2">
    <location>
        <begin position="527"/>
        <end position="549"/>
    </location>
</feature>
<dbReference type="InterPro" id="IPR050327">
    <property type="entry name" value="Proton-linked_MCT"/>
</dbReference>
<reference evidence="4" key="1">
    <citation type="submission" date="2025-08" db="UniProtKB">
        <authorList>
            <consortium name="RefSeq"/>
        </authorList>
    </citation>
    <scope>IDENTIFICATION</scope>
    <source>
        <tissue evidence="4">Whole body</tissue>
    </source>
</reference>
<feature type="region of interest" description="Disordered" evidence="1">
    <location>
        <begin position="301"/>
        <end position="339"/>
    </location>
</feature>
<feature type="region of interest" description="Disordered" evidence="1">
    <location>
        <begin position="356"/>
        <end position="375"/>
    </location>
</feature>
<feature type="transmembrane region" description="Helical" evidence="2">
    <location>
        <begin position="714"/>
        <end position="731"/>
    </location>
</feature>